<dbReference type="InterPro" id="IPR051052">
    <property type="entry name" value="Diverse_substrate_MTase"/>
</dbReference>
<dbReference type="EMBL" id="JAFBFC010000003">
    <property type="protein sequence ID" value="MBM7703224.1"/>
    <property type="molecule type" value="Genomic_DNA"/>
</dbReference>
<keyword evidence="6" id="KW-1185">Reference proteome</keyword>
<evidence type="ECO:0000259" key="4">
    <source>
        <dbReference type="Pfam" id="PF08241"/>
    </source>
</evidence>
<evidence type="ECO:0000256" key="2">
    <source>
        <dbReference type="ARBA" id="ARBA00022603"/>
    </source>
</evidence>
<dbReference type="CDD" id="cd02440">
    <property type="entry name" value="AdoMet_MTases"/>
    <property type="match status" value="1"/>
</dbReference>
<evidence type="ECO:0000313" key="5">
    <source>
        <dbReference type="EMBL" id="MBM7703224.1"/>
    </source>
</evidence>
<dbReference type="InterPro" id="IPR013216">
    <property type="entry name" value="Methyltransf_11"/>
</dbReference>
<dbReference type="Gene3D" id="3.40.50.150">
    <property type="entry name" value="Vaccinia Virus protein VP39"/>
    <property type="match status" value="1"/>
</dbReference>
<name>A0ABS2QUP8_9BACI</name>
<protein>
    <submittedName>
        <fullName evidence="5">Ubiquinone/menaquinone biosynthesis C-methylase UbiE</fullName>
    </submittedName>
</protein>
<reference evidence="5 6" key="1">
    <citation type="submission" date="2021-01" db="EMBL/GenBank/DDBJ databases">
        <title>Genomic Encyclopedia of Type Strains, Phase IV (KMG-IV): sequencing the most valuable type-strain genomes for metagenomic binning, comparative biology and taxonomic classification.</title>
        <authorList>
            <person name="Goeker M."/>
        </authorList>
    </citation>
    <scope>NUCLEOTIDE SEQUENCE [LARGE SCALE GENOMIC DNA]</scope>
    <source>
        <strain evidence="5 6">DSM 104297</strain>
    </source>
</reference>
<gene>
    <name evidence="5" type="ORF">JOC83_002071</name>
</gene>
<dbReference type="Proteomes" id="UP000809829">
    <property type="component" value="Unassembled WGS sequence"/>
</dbReference>
<dbReference type="PANTHER" id="PTHR44942">
    <property type="entry name" value="METHYLTRANSF_11 DOMAIN-CONTAINING PROTEIN"/>
    <property type="match status" value="1"/>
</dbReference>
<feature type="domain" description="Methyltransferase type 11" evidence="4">
    <location>
        <begin position="52"/>
        <end position="144"/>
    </location>
</feature>
<dbReference type="InterPro" id="IPR029063">
    <property type="entry name" value="SAM-dependent_MTases_sf"/>
</dbReference>
<organism evidence="5 6">
    <name type="scientific">Priestia iocasae</name>
    <dbReference type="NCBI Taxonomy" id="2291674"/>
    <lineage>
        <taxon>Bacteria</taxon>
        <taxon>Bacillati</taxon>
        <taxon>Bacillota</taxon>
        <taxon>Bacilli</taxon>
        <taxon>Bacillales</taxon>
        <taxon>Bacillaceae</taxon>
        <taxon>Priestia</taxon>
    </lineage>
</organism>
<evidence type="ECO:0000256" key="1">
    <source>
        <dbReference type="ARBA" id="ARBA00008361"/>
    </source>
</evidence>
<sequence>MNSFKWHEEAEKQWDERANFWNQNSKEMWLNGSRKTIIPFITQHFEKESFVVDIGCGDGVGSFLLAQAGFHVTGVDLSKEMIERAEKNNQQVNLSFQQADILSLPFQDEEIDGMMAINSLEWTEVPAHALKEATRIVKSGGYACVGILGPTAGPRANSYRRLYGEDVICNTMMPWEFEKLANEQGWSVIDGHGVYKKGVNEQQLGGLSTELKQSLTFMWVFLLRKS</sequence>
<keyword evidence="5" id="KW-0830">Ubiquinone</keyword>
<dbReference type="RefSeq" id="WP_205186809.1">
    <property type="nucleotide sequence ID" value="NZ_JAFBFC010000003.1"/>
</dbReference>
<accession>A0ABS2QUP8</accession>
<comment type="caution">
    <text evidence="5">The sequence shown here is derived from an EMBL/GenBank/DDBJ whole genome shotgun (WGS) entry which is preliminary data.</text>
</comment>
<evidence type="ECO:0000313" key="6">
    <source>
        <dbReference type="Proteomes" id="UP000809829"/>
    </source>
</evidence>
<dbReference type="SUPFAM" id="SSF53335">
    <property type="entry name" value="S-adenosyl-L-methionine-dependent methyltransferases"/>
    <property type="match status" value="1"/>
</dbReference>
<keyword evidence="2" id="KW-0489">Methyltransferase</keyword>
<dbReference type="PANTHER" id="PTHR44942:SF4">
    <property type="entry name" value="METHYLTRANSFERASE TYPE 11 DOMAIN-CONTAINING PROTEIN"/>
    <property type="match status" value="1"/>
</dbReference>
<evidence type="ECO:0000256" key="3">
    <source>
        <dbReference type="ARBA" id="ARBA00022679"/>
    </source>
</evidence>
<dbReference type="Pfam" id="PF08241">
    <property type="entry name" value="Methyltransf_11"/>
    <property type="match status" value="1"/>
</dbReference>
<comment type="similarity">
    <text evidence="1">Belongs to the methyltransferase superfamily.</text>
</comment>
<proteinExistence type="inferred from homology"/>
<keyword evidence="3" id="KW-0808">Transferase</keyword>